<dbReference type="Proteomes" id="UP000178315">
    <property type="component" value="Unassembled WGS sequence"/>
</dbReference>
<sequence>MNFISIKTGIFFVIILALLLGIILREGAMRKKEDAAVALVEISAIRAGLSAYFAERGGYPKIEKVLIGGSDARSLCLSRNAGEQEGFLGEGITCSGSVVYNGVLALESSQFFYSSSGAEYGVQFSIPSAFGAFTSSGVYCATEKGIFVGECE</sequence>
<evidence type="ECO:0000313" key="3">
    <source>
        <dbReference type="Proteomes" id="UP000178315"/>
    </source>
</evidence>
<organism evidence="2 3">
    <name type="scientific">Candidatus Jacksonbacteria bacterium RIFCSPLOWO2_02_FULL_44_20</name>
    <dbReference type="NCBI Taxonomy" id="1798460"/>
    <lineage>
        <taxon>Bacteria</taxon>
        <taxon>Candidatus Jacksoniibacteriota</taxon>
    </lineage>
</organism>
<name>A0A1G2A7D7_9BACT</name>
<dbReference type="EMBL" id="MHJU01000026">
    <property type="protein sequence ID" value="OGY72681.1"/>
    <property type="molecule type" value="Genomic_DNA"/>
</dbReference>
<reference evidence="2 3" key="1">
    <citation type="journal article" date="2016" name="Nat. Commun.">
        <title>Thousands of microbial genomes shed light on interconnected biogeochemical processes in an aquifer system.</title>
        <authorList>
            <person name="Anantharaman K."/>
            <person name="Brown C.T."/>
            <person name="Hug L.A."/>
            <person name="Sharon I."/>
            <person name="Castelle C.J."/>
            <person name="Probst A.J."/>
            <person name="Thomas B.C."/>
            <person name="Singh A."/>
            <person name="Wilkins M.J."/>
            <person name="Karaoz U."/>
            <person name="Brodie E.L."/>
            <person name="Williams K.H."/>
            <person name="Hubbard S.S."/>
            <person name="Banfield J.F."/>
        </authorList>
    </citation>
    <scope>NUCLEOTIDE SEQUENCE [LARGE SCALE GENOMIC DNA]</scope>
</reference>
<accession>A0A1G2A7D7</accession>
<evidence type="ECO:0008006" key="4">
    <source>
        <dbReference type="Google" id="ProtNLM"/>
    </source>
</evidence>
<protein>
    <recommendedName>
        <fullName evidence="4">Type II secretion system protein GspG C-terminal domain-containing protein</fullName>
    </recommendedName>
</protein>
<comment type="caution">
    <text evidence="2">The sequence shown here is derived from an EMBL/GenBank/DDBJ whole genome shotgun (WGS) entry which is preliminary data.</text>
</comment>
<evidence type="ECO:0000313" key="2">
    <source>
        <dbReference type="EMBL" id="OGY72681.1"/>
    </source>
</evidence>
<keyword evidence="1" id="KW-0812">Transmembrane</keyword>
<gene>
    <name evidence="2" type="ORF">A3H61_01665</name>
</gene>
<evidence type="ECO:0000256" key="1">
    <source>
        <dbReference type="SAM" id="Phobius"/>
    </source>
</evidence>
<dbReference type="AlphaFoldDB" id="A0A1G2A7D7"/>
<keyword evidence="1" id="KW-0472">Membrane</keyword>
<keyword evidence="1" id="KW-1133">Transmembrane helix</keyword>
<feature type="transmembrane region" description="Helical" evidence="1">
    <location>
        <begin position="6"/>
        <end position="24"/>
    </location>
</feature>
<proteinExistence type="predicted"/>